<evidence type="ECO:0008006" key="8">
    <source>
        <dbReference type="Google" id="ProtNLM"/>
    </source>
</evidence>
<accession>A0AAN4ZAL8</accession>
<dbReference type="EMBL" id="BTRK01000002">
    <property type="protein sequence ID" value="GMR35546.1"/>
    <property type="molecule type" value="Genomic_DNA"/>
</dbReference>
<evidence type="ECO:0000256" key="5">
    <source>
        <dbReference type="SAM" id="Phobius"/>
    </source>
</evidence>
<gene>
    <name evidence="6" type="ORF">PMAYCL1PPCAC_05741</name>
</gene>
<name>A0AAN4ZAL8_9BILA</name>
<evidence type="ECO:0000256" key="1">
    <source>
        <dbReference type="ARBA" id="ARBA00004141"/>
    </source>
</evidence>
<dbReference type="Proteomes" id="UP001328107">
    <property type="component" value="Unassembled WGS sequence"/>
</dbReference>
<feature type="transmembrane region" description="Helical" evidence="5">
    <location>
        <begin position="147"/>
        <end position="168"/>
    </location>
</feature>
<dbReference type="GO" id="GO:0005765">
    <property type="term" value="C:lysosomal membrane"/>
    <property type="evidence" value="ECO:0007669"/>
    <property type="project" value="TreeGrafter"/>
</dbReference>
<feature type="transmembrane region" description="Helical" evidence="5">
    <location>
        <begin position="114"/>
        <end position="135"/>
    </location>
</feature>
<feature type="non-terminal residue" evidence="6">
    <location>
        <position position="188"/>
    </location>
</feature>
<comment type="subcellular location">
    <subcellularLocation>
        <location evidence="1">Membrane</location>
        <topology evidence="1">Multi-pass membrane protein</topology>
    </subcellularLocation>
</comment>
<evidence type="ECO:0000313" key="6">
    <source>
        <dbReference type="EMBL" id="GMR35546.1"/>
    </source>
</evidence>
<evidence type="ECO:0000313" key="7">
    <source>
        <dbReference type="Proteomes" id="UP001328107"/>
    </source>
</evidence>
<dbReference type="InterPro" id="IPR051068">
    <property type="entry name" value="MFS_Domain-Containing_Protein"/>
</dbReference>
<keyword evidence="7" id="KW-1185">Reference proteome</keyword>
<evidence type="ECO:0000256" key="4">
    <source>
        <dbReference type="ARBA" id="ARBA00023136"/>
    </source>
</evidence>
<keyword evidence="3 5" id="KW-1133">Transmembrane helix</keyword>
<keyword evidence="2 5" id="KW-0812">Transmembrane</keyword>
<sequence>MEDPTAIPLLRKGTDLTERQASDICANPGTTPHKDRNISETGVNDASLCEHKSKVSEESLKTAIDKSVDGRPTQWRGLAICGLIMYLTTSMGQTLAVSGWPYLRTIDPTVDVGFLGYVQALTKCGHAVGSCIFAIHAYTTKTFKKALIIGRVMSVVGCAFYILIELFAPTTRRWSYMLKFLLQSLAEG</sequence>
<evidence type="ECO:0000256" key="3">
    <source>
        <dbReference type="ARBA" id="ARBA00022989"/>
    </source>
</evidence>
<keyword evidence="4 5" id="KW-0472">Membrane</keyword>
<reference evidence="7" key="1">
    <citation type="submission" date="2022-10" db="EMBL/GenBank/DDBJ databases">
        <title>Genome assembly of Pristionchus species.</title>
        <authorList>
            <person name="Yoshida K."/>
            <person name="Sommer R.J."/>
        </authorList>
    </citation>
    <scope>NUCLEOTIDE SEQUENCE [LARGE SCALE GENOMIC DNA]</scope>
    <source>
        <strain evidence="7">RS5460</strain>
    </source>
</reference>
<proteinExistence type="predicted"/>
<dbReference type="PANTHER" id="PTHR23510:SF25">
    <property type="entry name" value="MFS DOMAIN-CONTAINING PROTEIN"/>
    <property type="match status" value="1"/>
</dbReference>
<organism evidence="6 7">
    <name type="scientific">Pristionchus mayeri</name>
    <dbReference type="NCBI Taxonomy" id="1317129"/>
    <lineage>
        <taxon>Eukaryota</taxon>
        <taxon>Metazoa</taxon>
        <taxon>Ecdysozoa</taxon>
        <taxon>Nematoda</taxon>
        <taxon>Chromadorea</taxon>
        <taxon>Rhabditida</taxon>
        <taxon>Rhabditina</taxon>
        <taxon>Diplogasteromorpha</taxon>
        <taxon>Diplogasteroidea</taxon>
        <taxon>Neodiplogasteridae</taxon>
        <taxon>Pristionchus</taxon>
    </lineage>
</organism>
<protein>
    <recommendedName>
        <fullName evidence="8">Membrane transporter</fullName>
    </recommendedName>
</protein>
<dbReference type="AlphaFoldDB" id="A0AAN4ZAL8"/>
<dbReference type="PANTHER" id="PTHR23510">
    <property type="entry name" value="INNER MEMBRANE TRANSPORT PROTEIN YAJR"/>
    <property type="match status" value="1"/>
</dbReference>
<comment type="caution">
    <text evidence="6">The sequence shown here is derived from an EMBL/GenBank/DDBJ whole genome shotgun (WGS) entry which is preliminary data.</text>
</comment>
<evidence type="ECO:0000256" key="2">
    <source>
        <dbReference type="ARBA" id="ARBA00022692"/>
    </source>
</evidence>
<feature type="transmembrane region" description="Helical" evidence="5">
    <location>
        <begin position="77"/>
        <end position="102"/>
    </location>
</feature>